<accession>A0A8T2UY37</accession>
<name>A0A8T2UY37_CERRI</name>
<keyword evidence="3" id="KW-1185">Reference proteome</keyword>
<organism evidence="2 3">
    <name type="scientific">Ceratopteris richardii</name>
    <name type="common">Triangle waterfern</name>
    <dbReference type="NCBI Taxonomy" id="49495"/>
    <lineage>
        <taxon>Eukaryota</taxon>
        <taxon>Viridiplantae</taxon>
        <taxon>Streptophyta</taxon>
        <taxon>Embryophyta</taxon>
        <taxon>Tracheophyta</taxon>
        <taxon>Polypodiopsida</taxon>
        <taxon>Polypodiidae</taxon>
        <taxon>Polypodiales</taxon>
        <taxon>Pteridineae</taxon>
        <taxon>Pteridaceae</taxon>
        <taxon>Parkerioideae</taxon>
        <taxon>Ceratopteris</taxon>
    </lineage>
</organism>
<protein>
    <submittedName>
        <fullName evidence="2">Uncharacterized protein</fullName>
    </submittedName>
</protein>
<feature type="region of interest" description="Disordered" evidence="1">
    <location>
        <begin position="79"/>
        <end position="114"/>
    </location>
</feature>
<evidence type="ECO:0000313" key="3">
    <source>
        <dbReference type="Proteomes" id="UP000825935"/>
    </source>
</evidence>
<dbReference type="EMBL" id="CM035408">
    <property type="protein sequence ID" value="KAH7441067.1"/>
    <property type="molecule type" value="Genomic_DNA"/>
</dbReference>
<dbReference type="Proteomes" id="UP000825935">
    <property type="component" value="Chromosome 3"/>
</dbReference>
<sequence length="142" mass="15600">MEQATPFPRSILSILSQHADKKKPKAWQPEPVSRHLPPFLITKGMMTPSLGVLFPFEKPPAPHCSARQTPKKMTALLPLSIPPSGHRGLNSCGDSEGSQPPSNTSKNPPESCSISHEIPKRNTCSVLQNQNFFWLTGLRPKA</sequence>
<comment type="caution">
    <text evidence="2">The sequence shown here is derived from an EMBL/GenBank/DDBJ whole genome shotgun (WGS) entry which is preliminary data.</text>
</comment>
<proteinExistence type="predicted"/>
<dbReference type="AlphaFoldDB" id="A0A8T2UY37"/>
<reference evidence="2" key="1">
    <citation type="submission" date="2021-08" db="EMBL/GenBank/DDBJ databases">
        <title>WGS assembly of Ceratopteris richardii.</title>
        <authorList>
            <person name="Marchant D.B."/>
            <person name="Chen G."/>
            <person name="Jenkins J."/>
            <person name="Shu S."/>
            <person name="Leebens-Mack J."/>
            <person name="Grimwood J."/>
            <person name="Schmutz J."/>
            <person name="Soltis P."/>
            <person name="Soltis D."/>
            <person name="Chen Z.-H."/>
        </authorList>
    </citation>
    <scope>NUCLEOTIDE SEQUENCE</scope>
    <source>
        <strain evidence="2">Whitten #5841</strain>
        <tissue evidence="2">Leaf</tissue>
    </source>
</reference>
<feature type="compositionally biased region" description="Polar residues" evidence="1">
    <location>
        <begin position="92"/>
        <end position="114"/>
    </location>
</feature>
<gene>
    <name evidence="2" type="ORF">KP509_03G023900</name>
</gene>
<evidence type="ECO:0000313" key="2">
    <source>
        <dbReference type="EMBL" id="KAH7441067.1"/>
    </source>
</evidence>
<evidence type="ECO:0000256" key="1">
    <source>
        <dbReference type="SAM" id="MobiDB-lite"/>
    </source>
</evidence>